<name>A0A9N7UNK7_PLEPL</name>
<proteinExistence type="predicted"/>
<protein>
    <submittedName>
        <fullName evidence="1">Uncharacterized protein</fullName>
    </submittedName>
</protein>
<accession>A0A9N7UNK7</accession>
<dbReference type="Proteomes" id="UP001153269">
    <property type="component" value="Unassembled WGS sequence"/>
</dbReference>
<organism evidence="1 2">
    <name type="scientific">Pleuronectes platessa</name>
    <name type="common">European plaice</name>
    <dbReference type="NCBI Taxonomy" id="8262"/>
    <lineage>
        <taxon>Eukaryota</taxon>
        <taxon>Metazoa</taxon>
        <taxon>Chordata</taxon>
        <taxon>Craniata</taxon>
        <taxon>Vertebrata</taxon>
        <taxon>Euteleostomi</taxon>
        <taxon>Actinopterygii</taxon>
        <taxon>Neopterygii</taxon>
        <taxon>Teleostei</taxon>
        <taxon>Neoteleostei</taxon>
        <taxon>Acanthomorphata</taxon>
        <taxon>Carangaria</taxon>
        <taxon>Pleuronectiformes</taxon>
        <taxon>Pleuronectoidei</taxon>
        <taxon>Pleuronectidae</taxon>
        <taxon>Pleuronectes</taxon>
    </lineage>
</organism>
<comment type="caution">
    <text evidence="1">The sequence shown here is derived from an EMBL/GenBank/DDBJ whole genome shotgun (WGS) entry which is preliminary data.</text>
</comment>
<evidence type="ECO:0000313" key="2">
    <source>
        <dbReference type="Proteomes" id="UP001153269"/>
    </source>
</evidence>
<reference evidence="1" key="1">
    <citation type="submission" date="2020-03" db="EMBL/GenBank/DDBJ databases">
        <authorList>
            <person name="Weist P."/>
        </authorList>
    </citation>
    <scope>NUCLEOTIDE SEQUENCE</scope>
</reference>
<dbReference type="EMBL" id="CADEAL010001809">
    <property type="protein sequence ID" value="CAB1435779.1"/>
    <property type="molecule type" value="Genomic_DNA"/>
</dbReference>
<gene>
    <name evidence="1" type="ORF">PLEPLA_LOCUS23824</name>
</gene>
<sequence length="161" mass="18566">MDEPEIRNSSLQRKKPPWLTLDIPTIQLTPDDSSPQLQPVKRLRSVSMPGENAQTRIAALETSNNYLRPPLQRQPSITHSIKSGKRVRFERVNTVPPKGQRSPRRVSTDRRRSCIPKILTRRRSSIPKHIISSERFEKSHMMNAHKRRISVSPGDTQPHML</sequence>
<keyword evidence="2" id="KW-1185">Reference proteome</keyword>
<evidence type="ECO:0000313" key="1">
    <source>
        <dbReference type="EMBL" id="CAB1435779.1"/>
    </source>
</evidence>
<dbReference type="AlphaFoldDB" id="A0A9N7UNK7"/>